<feature type="region of interest" description="Disordered" evidence="1">
    <location>
        <begin position="1"/>
        <end position="45"/>
    </location>
</feature>
<accession>A0A1I7RL22</accession>
<protein>
    <submittedName>
        <fullName evidence="2">(pine wood nematode) hypothetical protein</fullName>
    </submittedName>
</protein>
<evidence type="ECO:0000313" key="5">
    <source>
        <dbReference type="WBParaSite" id="BXY_0140700.1"/>
    </source>
</evidence>
<organism evidence="3 5">
    <name type="scientific">Bursaphelenchus xylophilus</name>
    <name type="common">Pinewood nematode worm</name>
    <name type="synonym">Aphelenchoides xylophilus</name>
    <dbReference type="NCBI Taxonomy" id="6326"/>
    <lineage>
        <taxon>Eukaryota</taxon>
        <taxon>Metazoa</taxon>
        <taxon>Ecdysozoa</taxon>
        <taxon>Nematoda</taxon>
        <taxon>Chromadorea</taxon>
        <taxon>Rhabditida</taxon>
        <taxon>Tylenchina</taxon>
        <taxon>Tylenchomorpha</taxon>
        <taxon>Aphelenchoidea</taxon>
        <taxon>Aphelenchoididae</taxon>
        <taxon>Bursaphelenchus</taxon>
    </lineage>
</organism>
<dbReference type="EMBL" id="CAJFCV020000001">
    <property type="protein sequence ID" value="CAG9083560.1"/>
    <property type="molecule type" value="Genomic_DNA"/>
</dbReference>
<dbReference type="WBParaSite" id="BXY_0140700.1">
    <property type="protein sequence ID" value="BXY_0140700.1"/>
    <property type="gene ID" value="BXY_0140700"/>
</dbReference>
<proteinExistence type="predicted"/>
<evidence type="ECO:0000313" key="4">
    <source>
        <dbReference type="Proteomes" id="UP000659654"/>
    </source>
</evidence>
<gene>
    <name evidence="2" type="ORF">BXYJ_LOCUS1200</name>
</gene>
<dbReference type="EMBL" id="CAJFDI010000001">
    <property type="protein sequence ID" value="CAD5208964.1"/>
    <property type="molecule type" value="Genomic_DNA"/>
</dbReference>
<sequence length="78" mass="8835">MAPERRKRDATISKKHFSDSLFTKDLEGERGRQTPNPMETEGGAATRCKTRRLREIRQLKKVDAHLTSGCPPGKVPME</sequence>
<dbReference type="Proteomes" id="UP000095284">
    <property type="component" value="Unplaced"/>
</dbReference>
<evidence type="ECO:0000256" key="1">
    <source>
        <dbReference type="SAM" id="MobiDB-lite"/>
    </source>
</evidence>
<keyword evidence="4" id="KW-1185">Reference proteome</keyword>
<feature type="compositionally biased region" description="Basic and acidic residues" evidence="1">
    <location>
        <begin position="1"/>
        <end position="32"/>
    </location>
</feature>
<dbReference type="Proteomes" id="UP000659654">
    <property type="component" value="Unassembled WGS sequence"/>
</dbReference>
<name>A0A1I7RL22_BURXY</name>
<evidence type="ECO:0000313" key="3">
    <source>
        <dbReference type="Proteomes" id="UP000095284"/>
    </source>
</evidence>
<dbReference type="AlphaFoldDB" id="A0A1I7RL22"/>
<evidence type="ECO:0000313" key="2">
    <source>
        <dbReference type="EMBL" id="CAD5208964.1"/>
    </source>
</evidence>
<reference evidence="5" key="1">
    <citation type="submission" date="2016-11" db="UniProtKB">
        <authorList>
            <consortium name="WormBaseParasite"/>
        </authorList>
    </citation>
    <scope>IDENTIFICATION</scope>
</reference>
<dbReference type="Proteomes" id="UP000582659">
    <property type="component" value="Unassembled WGS sequence"/>
</dbReference>
<reference evidence="2" key="2">
    <citation type="submission" date="2020-09" db="EMBL/GenBank/DDBJ databases">
        <authorList>
            <person name="Kikuchi T."/>
        </authorList>
    </citation>
    <scope>NUCLEOTIDE SEQUENCE</scope>
    <source>
        <strain evidence="2">Ka4C1</strain>
    </source>
</reference>